<dbReference type="EMBL" id="JBHUHY010000003">
    <property type="protein sequence ID" value="MFD2185952.1"/>
    <property type="molecule type" value="Genomic_DNA"/>
</dbReference>
<evidence type="ECO:0000256" key="1">
    <source>
        <dbReference type="SAM" id="Phobius"/>
    </source>
</evidence>
<keyword evidence="1" id="KW-0472">Membrane</keyword>
<sequence>MLKGKKGLYILLPLVVFIWAAIIYQVTDAFSDNDPVITRTTTMKFSKIEGKERDQFTISEVERDPFLGTLYKPKKEPVKKVAPKIKKPPIPWPSIRYKGLVTGEKGTAIFLIEINGVDQLMKHNDVLSEVKLIKGTSLWVQLRYKGKTKRFKILN</sequence>
<accession>A0ABW5AU18</accession>
<evidence type="ECO:0000313" key="2">
    <source>
        <dbReference type="EMBL" id="MFD2185952.1"/>
    </source>
</evidence>
<comment type="caution">
    <text evidence="2">The sequence shown here is derived from an EMBL/GenBank/DDBJ whole genome shotgun (WGS) entry which is preliminary data.</text>
</comment>
<keyword evidence="3" id="KW-1185">Reference proteome</keyword>
<gene>
    <name evidence="2" type="ORF">ACFSJT_04050</name>
</gene>
<protein>
    <submittedName>
        <fullName evidence="2">Uncharacterized protein</fullName>
    </submittedName>
</protein>
<keyword evidence="1" id="KW-1133">Transmembrane helix</keyword>
<reference evidence="3" key="1">
    <citation type="journal article" date="2019" name="Int. J. Syst. Evol. Microbiol.">
        <title>The Global Catalogue of Microorganisms (GCM) 10K type strain sequencing project: providing services to taxonomists for standard genome sequencing and annotation.</title>
        <authorList>
            <consortium name="The Broad Institute Genomics Platform"/>
            <consortium name="The Broad Institute Genome Sequencing Center for Infectious Disease"/>
            <person name="Wu L."/>
            <person name="Ma J."/>
        </authorList>
    </citation>
    <scope>NUCLEOTIDE SEQUENCE [LARGE SCALE GENOMIC DNA]</scope>
    <source>
        <strain evidence="3">DT92</strain>
    </source>
</reference>
<dbReference type="RefSeq" id="WP_378318940.1">
    <property type="nucleotide sequence ID" value="NZ_JBHUHY010000003.1"/>
</dbReference>
<organism evidence="2 3">
    <name type="scientific">Aquimarina celericrescens</name>
    <dbReference type="NCBI Taxonomy" id="1964542"/>
    <lineage>
        <taxon>Bacteria</taxon>
        <taxon>Pseudomonadati</taxon>
        <taxon>Bacteroidota</taxon>
        <taxon>Flavobacteriia</taxon>
        <taxon>Flavobacteriales</taxon>
        <taxon>Flavobacteriaceae</taxon>
        <taxon>Aquimarina</taxon>
    </lineage>
</organism>
<dbReference type="Proteomes" id="UP001597344">
    <property type="component" value="Unassembled WGS sequence"/>
</dbReference>
<name>A0ABW5AU18_9FLAO</name>
<keyword evidence="1" id="KW-0812">Transmembrane</keyword>
<feature type="transmembrane region" description="Helical" evidence="1">
    <location>
        <begin position="7"/>
        <end position="26"/>
    </location>
</feature>
<evidence type="ECO:0000313" key="3">
    <source>
        <dbReference type="Proteomes" id="UP001597344"/>
    </source>
</evidence>
<proteinExistence type="predicted"/>